<organism evidence="2 3">
    <name type="scientific">Caballeronia humi</name>
    <dbReference type="NCBI Taxonomy" id="326474"/>
    <lineage>
        <taxon>Bacteria</taxon>
        <taxon>Pseudomonadati</taxon>
        <taxon>Pseudomonadota</taxon>
        <taxon>Betaproteobacteria</taxon>
        <taxon>Burkholderiales</taxon>
        <taxon>Burkholderiaceae</taxon>
        <taxon>Caballeronia</taxon>
    </lineage>
</organism>
<comment type="caution">
    <text evidence="2">The sequence shown here is derived from an EMBL/GenBank/DDBJ whole genome shotgun (WGS) entry which is preliminary data.</text>
</comment>
<feature type="region of interest" description="Disordered" evidence="1">
    <location>
        <begin position="30"/>
        <end position="54"/>
    </location>
</feature>
<dbReference type="EMBL" id="FCNW02000043">
    <property type="protein sequence ID" value="SAL59875.1"/>
    <property type="molecule type" value="Genomic_DNA"/>
</dbReference>
<evidence type="ECO:0000313" key="3">
    <source>
        <dbReference type="Proteomes" id="UP000054977"/>
    </source>
</evidence>
<keyword evidence="3" id="KW-1185">Reference proteome</keyword>
<dbReference type="Proteomes" id="UP000054977">
    <property type="component" value="Unassembled WGS sequence"/>
</dbReference>
<evidence type="ECO:0000256" key="1">
    <source>
        <dbReference type="SAM" id="MobiDB-lite"/>
    </source>
</evidence>
<dbReference type="AlphaFoldDB" id="A0A158ITQ7"/>
<accession>A0A158ITQ7</accession>
<reference evidence="2" key="1">
    <citation type="submission" date="2016-01" db="EMBL/GenBank/DDBJ databases">
        <authorList>
            <person name="Peeters C."/>
        </authorList>
    </citation>
    <scope>NUCLEOTIDE SEQUENCE [LARGE SCALE GENOMIC DNA]</scope>
    <source>
        <strain evidence="2">LMG 22934</strain>
    </source>
</reference>
<protein>
    <submittedName>
        <fullName evidence="2">Uncharacterized protein</fullName>
    </submittedName>
</protein>
<gene>
    <name evidence="2" type="ORF">AWB65_05386</name>
</gene>
<name>A0A158ITQ7_9BURK</name>
<sequence>MDRTLDDMHGLAPIQHVLQLRAERRVREAIDQEDATEQPTDVDASVIDRLPTSC</sequence>
<proteinExistence type="predicted"/>
<evidence type="ECO:0000313" key="2">
    <source>
        <dbReference type="EMBL" id="SAL59875.1"/>
    </source>
</evidence>